<feature type="signal peptide" evidence="6">
    <location>
        <begin position="1"/>
        <end position="25"/>
    </location>
</feature>
<comment type="similarity">
    <text evidence="2">Belongs to the MipA/OmpV family.</text>
</comment>
<evidence type="ECO:0000256" key="5">
    <source>
        <dbReference type="ARBA" id="ARBA00023237"/>
    </source>
</evidence>
<dbReference type="GeneID" id="93662149"/>
<evidence type="ECO:0000256" key="2">
    <source>
        <dbReference type="ARBA" id="ARBA00005722"/>
    </source>
</evidence>
<dbReference type="OrthoDB" id="8562138at2"/>
<dbReference type="RefSeq" id="WP_104641793.1">
    <property type="nucleotide sequence ID" value="NZ_AQGW01000015.1"/>
</dbReference>
<keyword evidence="10" id="KW-1185">Reference proteome</keyword>
<keyword evidence="5" id="KW-0998">Cell outer membrane</keyword>
<name>A0A2K4X5A6_PSEVC</name>
<dbReference type="AlphaFoldDB" id="A0A2K4X5A6"/>
<gene>
    <name evidence="8" type="ORF">PCAR9_A10214</name>
    <name evidence="7" type="ORF">PCARR_a3387</name>
</gene>
<dbReference type="PANTHER" id="PTHR38776">
    <property type="entry name" value="MLTA-INTERACTING PROTEIN-RELATED"/>
    <property type="match status" value="1"/>
</dbReference>
<proteinExistence type="inferred from homology"/>
<evidence type="ECO:0000256" key="1">
    <source>
        <dbReference type="ARBA" id="ARBA00004442"/>
    </source>
</evidence>
<reference evidence="8 9" key="2">
    <citation type="submission" date="2017-11" db="EMBL/GenBank/DDBJ databases">
        <authorList>
            <person name="Han C.G."/>
        </authorList>
    </citation>
    <scope>NUCLEOTIDE SEQUENCE [LARGE SCALE GENOMIC DNA]</scope>
    <source>
        <strain evidence="9">ATCC 43555</strain>
        <strain evidence="8">ATCC43555</strain>
    </source>
</reference>
<dbReference type="Proteomes" id="UP000615003">
    <property type="component" value="Unassembled WGS sequence"/>
</dbReference>
<dbReference type="Gene3D" id="2.40.160.20">
    <property type="match status" value="1"/>
</dbReference>
<evidence type="ECO:0000256" key="4">
    <source>
        <dbReference type="ARBA" id="ARBA00023136"/>
    </source>
</evidence>
<reference evidence="7 10" key="1">
    <citation type="submission" date="2015-06" db="EMBL/GenBank/DDBJ databases">
        <title>Genome sequence of Pseudoalteromonas carrageenovora.</title>
        <authorList>
            <person name="Xie B.-B."/>
            <person name="Rong J.-C."/>
            <person name="Qin Q.-L."/>
            <person name="Zhang Y.-Z."/>
        </authorList>
    </citation>
    <scope>NUCLEOTIDE SEQUENCE [LARGE SCALE GENOMIC DNA]</scope>
    <source>
        <strain evidence="7 10">IAM 12662</strain>
    </source>
</reference>
<dbReference type="GO" id="GO:0009279">
    <property type="term" value="C:cell outer membrane"/>
    <property type="evidence" value="ECO:0007669"/>
    <property type="project" value="UniProtKB-SubCell"/>
</dbReference>
<keyword evidence="4" id="KW-0472">Membrane</keyword>
<evidence type="ECO:0000256" key="6">
    <source>
        <dbReference type="SAM" id="SignalP"/>
    </source>
</evidence>
<feature type="chain" id="PRO_5014318078" evidence="6">
    <location>
        <begin position="26"/>
        <end position="249"/>
    </location>
</feature>
<dbReference type="PANTHER" id="PTHR38776:SF1">
    <property type="entry name" value="MLTA-INTERACTING PROTEIN-RELATED"/>
    <property type="match status" value="1"/>
</dbReference>
<dbReference type="InterPro" id="IPR010583">
    <property type="entry name" value="MipA"/>
</dbReference>
<evidence type="ECO:0000313" key="9">
    <source>
        <dbReference type="Proteomes" id="UP000238288"/>
    </source>
</evidence>
<dbReference type="Proteomes" id="UP000238288">
    <property type="component" value="Chromosome PCAR9a"/>
</dbReference>
<keyword evidence="3 6" id="KW-0732">Signal</keyword>
<evidence type="ECO:0000313" key="7">
    <source>
        <dbReference type="EMBL" id="MBE0381594.1"/>
    </source>
</evidence>
<evidence type="ECO:0000313" key="8">
    <source>
        <dbReference type="EMBL" id="SOU39511.1"/>
    </source>
</evidence>
<sequence>MNTYIKNSIRILVGTLTLCSIAAQAESQFSLGGGVISTSSPYAGTDSETLFLPIITYEGERLSFRGLSLDYKLVEEQDFNWSLVLEPGDNFDTSDSNLAAIKALDDRKLSLYAGTKVSYSAGFGKISASATHDVIGHGDGAKFKTNYSYPIKLSKQLMLIPSVGVELNSSDVSNYYYGVATGESTTYAPYELSSTVNYNAGLFLMYYINKNWNVNAMVNYQQLDSDIEDSPIIDTDNTTTVMMSVNYRF</sequence>
<evidence type="ECO:0000313" key="10">
    <source>
        <dbReference type="Proteomes" id="UP000615003"/>
    </source>
</evidence>
<dbReference type="Pfam" id="PF06629">
    <property type="entry name" value="MipA"/>
    <property type="match status" value="1"/>
</dbReference>
<accession>A0A2K4X5A6</accession>
<dbReference type="GO" id="GO:0009252">
    <property type="term" value="P:peptidoglycan biosynthetic process"/>
    <property type="evidence" value="ECO:0007669"/>
    <property type="project" value="TreeGrafter"/>
</dbReference>
<evidence type="ECO:0000256" key="3">
    <source>
        <dbReference type="ARBA" id="ARBA00022729"/>
    </source>
</evidence>
<organism evidence="8 9">
    <name type="scientific">Pseudoalteromonas carrageenovora IAM 12662</name>
    <dbReference type="NCBI Taxonomy" id="1314868"/>
    <lineage>
        <taxon>Bacteria</taxon>
        <taxon>Pseudomonadati</taxon>
        <taxon>Pseudomonadota</taxon>
        <taxon>Gammaproteobacteria</taxon>
        <taxon>Alteromonadales</taxon>
        <taxon>Pseudoalteromonadaceae</taxon>
        <taxon>Pseudoalteromonas</taxon>
    </lineage>
</organism>
<protein>
    <submittedName>
        <fullName evidence="7">Outer membrane protein</fullName>
    </submittedName>
    <submittedName>
        <fullName evidence="8">Scaffolding protein</fullName>
    </submittedName>
</protein>
<dbReference type="EMBL" id="LT965928">
    <property type="protein sequence ID" value="SOU39511.1"/>
    <property type="molecule type" value="Genomic_DNA"/>
</dbReference>
<dbReference type="EMBL" id="AQGW01000015">
    <property type="protein sequence ID" value="MBE0381594.1"/>
    <property type="molecule type" value="Genomic_DNA"/>
</dbReference>
<comment type="subcellular location">
    <subcellularLocation>
        <location evidence="1">Cell outer membrane</location>
    </subcellularLocation>
</comment>